<dbReference type="SMART" id="SM00014">
    <property type="entry name" value="acidPPc"/>
    <property type="match status" value="1"/>
</dbReference>
<feature type="transmembrane region" description="Helical" evidence="1">
    <location>
        <begin position="173"/>
        <end position="205"/>
    </location>
</feature>
<feature type="transmembrane region" description="Helical" evidence="1">
    <location>
        <begin position="26"/>
        <end position="44"/>
    </location>
</feature>
<feature type="transmembrane region" description="Helical" evidence="1">
    <location>
        <begin position="74"/>
        <end position="97"/>
    </location>
</feature>
<dbReference type="EMBL" id="FPCH01000001">
    <property type="protein sequence ID" value="SFV26042.1"/>
    <property type="molecule type" value="Genomic_DNA"/>
</dbReference>
<feature type="domain" description="Phosphatidic acid phosphatase type 2/haloperoxidase" evidence="2">
    <location>
        <begin position="110"/>
        <end position="233"/>
    </location>
</feature>
<proteinExistence type="predicted"/>
<evidence type="ECO:0000313" key="4">
    <source>
        <dbReference type="Proteomes" id="UP000199423"/>
    </source>
</evidence>
<dbReference type="CDD" id="cd03396">
    <property type="entry name" value="PAP2_like_6"/>
    <property type="match status" value="1"/>
</dbReference>
<reference evidence="4" key="1">
    <citation type="submission" date="2016-10" db="EMBL/GenBank/DDBJ databases">
        <authorList>
            <person name="Varghese N."/>
            <person name="Submissions S."/>
        </authorList>
    </citation>
    <scope>NUCLEOTIDE SEQUENCE [LARGE SCALE GENOMIC DNA]</scope>
    <source>
        <strain evidence="4">DSM 1565</strain>
    </source>
</reference>
<keyword evidence="1" id="KW-1133">Transmembrane helix</keyword>
<evidence type="ECO:0000313" key="3">
    <source>
        <dbReference type="EMBL" id="SFV26042.1"/>
    </source>
</evidence>
<dbReference type="RefSeq" id="WP_177228010.1">
    <property type="nucleotide sequence ID" value="NZ_FPCH01000001.1"/>
</dbReference>
<keyword evidence="4" id="KW-1185">Reference proteome</keyword>
<dbReference type="InterPro" id="IPR000326">
    <property type="entry name" value="PAP2/HPO"/>
</dbReference>
<feature type="transmembrane region" description="Helical" evidence="1">
    <location>
        <begin position="217"/>
        <end position="238"/>
    </location>
</feature>
<sequence>MVSNEITAPYAAAAPVDLQRGTAKTLILGGLAVAIASALLFQVYPKLDLTVSERLFTNHQFIGRDSPAFNAARFLFNVLFYSGCAVGLVGCVITLSTGRKWLNLSSNKWLFLAVCVLVGPLTVANLGFKDHWGRARPQMVVEFGGDKSFTPPLVKSTECPRNCSFFSGEASSIYVLGFAAAFLFPTAAGAWIVSGIVLGSLCGFVRMTEGGHFLSDVIFAGVFMAITVALIQMLFSAISGKSEPV</sequence>
<dbReference type="Gene3D" id="1.20.144.10">
    <property type="entry name" value="Phosphatidic acid phosphatase type 2/haloperoxidase"/>
    <property type="match status" value="1"/>
</dbReference>
<keyword evidence="1" id="KW-0812">Transmembrane</keyword>
<dbReference type="Proteomes" id="UP000199423">
    <property type="component" value="Unassembled WGS sequence"/>
</dbReference>
<name>A0A1I7MUF4_9HYPH</name>
<protein>
    <submittedName>
        <fullName evidence="3">PAP2 superfamily protein</fullName>
    </submittedName>
</protein>
<dbReference type="InterPro" id="IPR036938">
    <property type="entry name" value="PAP2/HPO_sf"/>
</dbReference>
<evidence type="ECO:0000256" key="1">
    <source>
        <dbReference type="SAM" id="Phobius"/>
    </source>
</evidence>
<organism evidence="3 4">
    <name type="scientific">Hyphomicrobium facile</name>
    <dbReference type="NCBI Taxonomy" id="51670"/>
    <lineage>
        <taxon>Bacteria</taxon>
        <taxon>Pseudomonadati</taxon>
        <taxon>Pseudomonadota</taxon>
        <taxon>Alphaproteobacteria</taxon>
        <taxon>Hyphomicrobiales</taxon>
        <taxon>Hyphomicrobiaceae</taxon>
        <taxon>Hyphomicrobium</taxon>
    </lineage>
</organism>
<dbReference type="AlphaFoldDB" id="A0A1I7MUF4"/>
<gene>
    <name evidence="3" type="ORF">SAMN04488557_0300</name>
</gene>
<accession>A0A1I7MUF4</accession>
<evidence type="ECO:0000259" key="2">
    <source>
        <dbReference type="SMART" id="SM00014"/>
    </source>
</evidence>
<dbReference type="Pfam" id="PF01569">
    <property type="entry name" value="PAP2"/>
    <property type="match status" value="1"/>
</dbReference>
<dbReference type="STRING" id="51670.SAMN04488557_0300"/>
<dbReference type="SUPFAM" id="SSF48317">
    <property type="entry name" value="Acid phosphatase/Vanadium-dependent haloperoxidase"/>
    <property type="match status" value="1"/>
</dbReference>
<feature type="transmembrane region" description="Helical" evidence="1">
    <location>
        <begin position="109"/>
        <end position="128"/>
    </location>
</feature>
<keyword evidence="1" id="KW-0472">Membrane</keyword>